<dbReference type="VEuPathDB" id="FungiDB:I7I53_00362"/>
<protein>
    <submittedName>
        <fullName evidence="2">Uncharacterized protein</fullName>
    </submittedName>
</protein>
<dbReference type="Proteomes" id="UP000663419">
    <property type="component" value="Chromosome 3"/>
</dbReference>
<feature type="compositionally biased region" description="Polar residues" evidence="1">
    <location>
        <begin position="121"/>
        <end position="130"/>
    </location>
</feature>
<feature type="compositionally biased region" description="Polar residues" evidence="1">
    <location>
        <begin position="62"/>
        <end position="77"/>
    </location>
</feature>
<dbReference type="AlphaFoldDB" id="A0A8A1LJN7"/>
<name>A0A8A1LJN7_AJEC8</name>
<feature type="compositionally biased region" description="Basic and acidic residues" evidence="1">
    <location>
        <begin position="104"/>
        <end position="116"/>
    </location>
</feature>
<evidence type="ECO:0000313" key="2">
    <source>
        <dbReference type="EMBL" id="QSS53185.1"/>
    </source>
</evidence>
<proteinExistence type="predicted"/>
<gene>
    <name evidence="2" type="ORF">I7I53_00362</name>
</gene>
<evidence type="ECO:0000313" key="3">
    <source>
        <dbReference type="Proteomes" id="UP000663419"/>
    </source>
</evidence>
<evidence type="ECO:0000256" key="1">
    <source>
        <dbReference type="SAM" id="MobiDB-lite"/>
    </source>
</evidence>
<reference evidence="2" key="1">
    <citation type="submission" date="2021-01" db="EMBL/GenBank/DDBJ databases">
        <title>Chromosome-level genome assembly of a human fungal pathogen reveals clustering of transcriptionally co-regulated genes.</title>
        <authorList>
            <person name="Voorhies M."/>
            <person name="Cohen S."/>
            <person name="Shea T.P."/>
            <person name="Petrus S."/>
            <person name="Munoz J.F."/>
            <person name="Poplawski S."/>
            <person name="Goldman W.E."/>
            <person name="Michael T."/>
            <person name="Cuomo C.A."/>
            <person name="Sil A."/>
            <person name="Beyhan S."/>
        </authorList>
    </citation>
    <scope>NUCLEOTIDE SEQUENCE</scope>
    <source>
        <strain evidence="2">H88</strain>
    </source>
</reference>
<feature type="region of interest" description="Disordered" evidence="1">
    <location>
        <begin position="38"/>
        <end position="130"/>
    </location>
</feature>
<organism evidence="2 3">
    <name type="scientific">Ajellomyces capsulatus (strain H88)</name>
    <name type="common">Darling's disease fungus</name>
    <name type="synonym">Histoplasma capsulatum</name>
    <dbReference type="NCBI Taxonomy" id="544711"/>
    <lineage>
        <taxon>Eukaryota</taxon>
        <taxon>Fungi</taxon>
        <taxon>Dikarya</taxon>
        <taxon>Ascomycota</taxon>
        <taxon>Pezizomycotina</taxon>
        <taxon>Eurotiomycetes</taxon>
        <taxon>Eurotiomycetidae</taxon>
        <taxon>Onygenales</taxon>
        <taxon>Ajellomycetaceae</taxon>
        <taxon>Histoplasma</taxon>
    </lineage>
</organism>
<dbReference type="EMBL" id="CP069104">
    <property type="protein sequence ID" value="QSS53185.1"/>
    <property type="molecule type" value="Genomic_DNA"/>
</dbReference>
<sequence>MEKKSHITQRASNSIWHPSLLRLVKISISSFHMQDCRRLSTAGSRPASAERHGQSPDPQADALSSTMNSDSRHNTPTPLEDYSRIMHRHTQRQIERLPSVNGKDGNDRNKNSDRSPRVSPHNKQNSMPSS</sequence>
<accession>A0A8A1LJN7</accession>